<dbReference type="Proteomes" id="UP001057279">
    <property type="component" value="Linkage Group LG03"/>
</dbReference>
<accession>A0ACB9VCR0</accession>
<proteinExistence type="predicted"/>
<name>A0ACB9VCR0_9CETA</name>
<comment type="caution">
    <text evidence="1">The sequence shown here is derived from an EMBL/GenBank/DDBJ whole genome shotgun (WGS) entry which is preliminary data.</text>
</comment>
<dbReference type="EMBL" id="CM043028">
    <property type="protein sequence ID" value="KAI4587518.1"/>
    <property type="molecule type" value="Genomic_DNA"/>
</dbReference>
<reference evidence="1" key="1">
    <citation type="submission" date="2022-03" db="EMBL/GenBank/DDBJ databases">
        <title>Genomic analyses of argali, domestic sheep and their hybrids provide insights into chromosomal evolution, heterosis and genetic basis of agronomic traits.</title>
        <authorList>
            <person name="Li M."/>
        </authorList>
    </citation>
    <scope>NUCLEOTIDE SEQUENCE</scope>
    <source>
        <strain evidence="1">F1 hybrid</strain>
    </source>
</reference>
<protein>
    <submittedName>
        <fullName evidence="1">Uncharacterized protein</fullName>
    </submittedName>
</protein>
<organism evidence="1 2">
    <name type="scientific">Ovis ammon polii x Ovis aries</name>
    <dbReference type="NCBI Taxonomy" id="2918886"/>
    <lineage>
        <taxon>Eukaryota</taxon>
        <taxon>Metazoa</taxon>
        <taxon>Chordata</taxon>
        <taxon>Craniata</taxon>
        <taxon>Vertebrata</taxon>
        <taxon>Euteleostomi</taxon>
        <taxon>Mammalia</taxon>
        <taxon>Eutheria</taxon>
        <taxon>Laurasiatheria</taxon>
        <taxon>Artiodactyla</taxon>
        <taxon>Ruminantia</taxon>
        <taxon>Pecora</taxon>
        <taxon>Bovidae</taxon>
        <taxon>Caprinae</taxon>
        <taxon>Ovis</taxon>
    </lineage>
</organism>
<evidence type="ECO:0000313" key="1">
    <source>
        <dbReference type="EMBL" id="KAI4587518.1"/>
    </source>
</evidence>
<sequence>MHPFVPRMVMEMQRGQQDTPGKPRREQNRPFQAWEPHPEKQPHSNWHQNTSWNWKTQTVTFTELEFSRILGRKFIMLADNCMVNTNRIIRHRFCQDRLTVYKCYWMKTSTTTQNILKSLEQQTLFCNDLQRVSLPSLPWPTTQSTAGCGLMSEAGTVGPEASALRLRTLLCLPPGEGDTSIHKLASLASIPFMNRHFRDRLKEVESAVAKVEDSFLK</sequence>
<gene>
    <name evidence="1" type="ORF">MJG53_005305</name>
</gene>
<keyword evidence="2" id="KW-1185">Reference proteome</keyword>
<evidence type="ECO:0000313" key="2">
    <source>
        <dbReference type="Proteomes" id="UP001057279"/>
    </source>
</evidence>